<keyword evidence="5" id="KW-1185">Reference proteome</keyword>
<feature type="transmembrane region" description="Helical" evidence="2">
    <location>
        <begin position="478"/>
        <end position="500"/>
    </location>
</feature>
<evidence type="ECO:0000256" key="3">
    <source>
        <dbReference type="SAM" id="SignalP"/>
    </source>
</evidence>
<dbReference type="HOGENOM" id="CLU_031666_0_4_1"/>
<dbReference type="Gramene" id="ORUFI03G41730.1">
    <property type="protein sequence ID" value="ORUFI03G41730.1"/>
    <property type="gene ID" value="ORUFI03G41730"/>
</dbReference>
<organism evidence="4 5">
    <name type="scientific">Oryza rufipogon</name>
    <name type="common">Brownbeard rice</name>
    <name type="synonym">Asian wild rice</name>
    <dbReference type="NCBI Taxonomy" id="4529"/>
    <lineage>
        <taxon>Eukaryota</taxon>
        <taxon>Viridiplantae</taxon>
        <taxon>Streptophyta</taxon>
        <taxon>Embryophyta</taxon>
        <taxon>Tracheophyta</taxon>
        <taxon>Spermatophyta</taxon>
        <taxon>Magnoliopsida</taxon>
        <taxon>Liliopsida</taxon>
        <taxon>Poales</taxon>
        <taxon>Poaceae</taxon>
        <taxon>BOP clade</taxon>
        <taxon>Oryzoideae</taxon>
        <taxon>Oryzeae</taxon>
        <taxon>Oryzinae</taxon>
        <taxon>Oryza</taxon>
    </lineage>
</organism>
<evidence type="ECO:0000313" key="5">
    <source>
        <dbReference type="Proteomes" id="UP000008022"/>
    </source>
</evidence>
<dbReference type="Proteomes" id="UP000008022">
    <property type="component" value="Unassembled WGS sequence"/>
</dbReference>
<dbReference type="AlphaFoldDB" id="A0A0E0P3J2"/>
<dbReference type="eggNOG" id="ENOG502QRYC">
    <property type="taxonomic scope" value="Eukaryota"/>
</dbReference>
<name>A0A0E0P3J2_ORYRU</name>
<dbReference type="EnsemblPlants" id="ORUFI03G41730.1">
    <property type="protein sequence ID" value="ORUFI03G41730.1"/>
    <property type="gene ID" value="ORUFI03G41730"/>
</dbReference>
<reference evidence="4" key="2">
    <citation type="submission" date="2015-06" db="UniProtKB">
        <authorList>
            <consortium name="EnsemblPlants"/>
        </authorList>
    </citation>
    <scope>IDENTIFICATION</scope>
</reference>
<feature type="region of interest" description="Disordered" evidence="1">
    <location>
        <begin position="245"/>
        <end position="265"/>
    </location>
</feature>
<keyword evidence="2" id="KW-1133">Transmembrane helix</keyword>
<feature type="chain" id="PRO_5002369674" evidence="3">
    <location>
        <begin position="28"/>
        <end position="511"/>
    </location>
</feature>
<dbReference type="STRING" id="4529.A0A0E0P3J2"/>
<evidence type="ECO:0000256" key="1">
    <source>
        <dbReference type="SAM" id="MobiDB-lite"/>
    </source>
</evidence>
<feature type="signal peptide" evidence="3">
    <location>
        <begin position="1"/>
        <end position="27"/>
    </location>
</feature>
<reference evidence="5" key="1">
    <citation type="submission" date="2013-06" db="EMBL/GenBank/DDBJ databases">
        <authorList>
            <person name="Zhao Q."/>
        </authorList>
    </citation>
    <scope>NUCLEOTIDE SEQUENCE</scope>
    <source>
        <strain evidence="5">cv. W1943</strain>
    </source>
</reference>
<evidence type="ECO:0000256" key="2">
    <source>
        <dbReference type="SAM" id="Phobius"/>
    </source>
</evidence>
<keyword evidence="2" id="KW-0472">Membrane</keyword>
<accession>A0A0E0P3J2</accession>
<evidence type="ECO:0000313" key="4">
    <source>
        <dbReference type="EnsemblPlants" id="ORUFI03G41730.1"/>
    </source>
</evidence>
<dbReference type="OMA" id="FMNPVTA"/>
<proteinExistence type="predicted"/>
<keyword evidence="3" id="KW-0732">Signal</keyword>
<keyword evidence="2" id="KW-0812">Transmembrane</keyword>
<sequence length="511" mass="52565">MATSWSVAFTIFFSCILLLETISSVASLDCSYGSAQVKILSSSVVSEQQNVYLFLKPFQSTRSCSARRLAGEFVNGVVVPNLRLNVTGVVVTANERQLGALRCTLESVQAELAVAGLGRSVKVSPELSLPSLRAMAKCRRRGEKHWRRVMEFVRRSGSFVVVEMGAEEKADLAVADVAAAFEEGVGVAFRISGRAARSAAEMARLIGDADKGRRWTGVLAEVASPSPRRELAAAARTTARDVFAPVTNPTTTPATNPVTVPATNPAMNPVTPGIVTVPSTNPATGYSNNPNLPPLYPEPTPVTMPDPTTTTTPTPFMNPVTAPTMPSPVTNPATTPAVTNPTTMPYPYPPQQGGVMPTTPTYQPPATMPAAGGQTWCVAKAGLMDAALQSGLDYAYGAGYSPGVTGTVPVGGGAGAGAGVGVGVTPMGPAVGGTGGAGVTPMGPAVGGGSGSTVLNANSPGGNSMYGSDSNPTSLTGAAAAALSSGWVLCLVWIFTFAYVKEKHKHIQCAY</sequence>
<protein>
    <submittedName>
        <fullName evidence="4">Uncharacterized protein</fullName>
    </submittedName>
</protein>